<evidence type="ECO:0000313" key="2">
    <source>
        <dbReference type="Proteomes" id="UP000650524"/>
    </source>
</evidence>
<evidence type="ECO:0000313" key="1">
    <source>
        <dbReference type="EMBL" id="MBC8178673.1"/>
    </source>
</evidence>
<dbReference type="AlphaFoldDB" id="A0A8J6T9H0"/>
<dbReference type="EMBL" id="JACNJD010000301">
    <property type="protein sequence ID" value="MBC8178673.1"/>
    <property type="molecule type" value="Genomic_DNA"/>
</dbReference>
<protein>
    <submittedName>
        <fullName evidence="1">Uncharacterized protein</fullName>
    </submittedName>
</protein>
<name>A0A8J6T9H0_9DELT</name>
<reference evidence="1 2" key="1">
    <citation type="submission" date="2020-08" db="EMBL/GenBank/DDBJ databases">
        <title>Bridging the membrane lipid divide: bacteria of the FCB group superphylum have the potential to synthesize archaeal ether lipids.</title>
        <authorList>
            <person name="Villanueva L."/>
            <person name="Von Meijenfeldt F.A.B."/>
            <person name="Westbye A.B."/>
            <person name="Yadav S."/>
            <person name="Hopmans E.C."/>
            <person name="Dutilh B.E."/>
            <person name="Sinninghe Damste J.S."/>
        </authorList>
    </citation>
    <scope>NUCLEOTIDE SEQUENCE [LARGE SCALE GENOMIC DNA]</scope>
    <source>
        <strain evidence="1">NIOZ-UU27</strain>
    </source>
</reference>
<gene>
    <name evidence="1" type="ORF">H8E19_14815</name>
</gene>
<accession>A0A8J6T9H0</accession>
<organism evidence="1 2">
    <name type="scientific">Candidatus Desulfacyla euxinica</name>
    <dbReference type="NCBI Taxonomy" id="2841693"/>
    <lineage>
        <taxon>Bacteria</taxon>
        <taxon>Deltaproteobacteria</taxon>
        <taxon>Candidatus Desulfacyla</taxon>
    </lineage>
</organism>
<sequence length="310" mass="34848">MRITLNLAGTHITVVFQGQTKAIAHVYDYFFEGFIIREERTDAHLKISFLPDSINGGPFNKRNQDPTSHAPVLSPVSNPEVVEWLKEIGEVSPHLPFSKETVCTRFLNGLLVYSPETASGQIYILKDGLADFRSLYFLFWLYFAEVLGEMGNCFLHAAALVKEGRGHLFLGDSGSGKSTISRICSDYQIFSDDGPIISPRNGGYRVFPSPFHQQDSLNGLEDAAITSGVPIVSFCFLVKDEETFFEEVPKKKALSMILTRHIHFFRRLSAQTKLKLFDFFFGACDNISLYYLHFSKESNIGLYLTQIDGG</sequence>
<comment type="caution">
    <text evidence="1">The sequence shown here is derived from an EMBL/GenBank/DDBJ whole genome shotgun (WGS) entry which is preliminary data.</text>
</comment>
<proteinExistence type="predicted"/>
<dbReference type="SUPFAM" id="SSF53795">
    <property type="entry name" value="PEP carboxykinase-like"/>
    <property type="match status" value="1"/>
</dbReference>
<dbReference type="Proteomes" id="UP000650524">
    <property type="component" value="Unassembled WGS sequence"/>
</dbReference>
<dbReference type="Gene3D" id="3.40.50.300">
    <property type="entry name" value="P-loop containing nucleotide triphosphate hydrolases"/>
    <property type="match status" value="1"/>
</dbReference>
<dbReference type="InterPro" id="IPR027417">
    <property type="entry name" value="P-loop_NTPase"/>
</dbReference>